<comment type="similarity">
    <text evidence="2">Belongs to the MscS (TC 1.A.23) family.</text>
</comment>
<dbReference type="Gene3D" id="1.10.287.1260">
    <property type="match status" value="1"/>
</dbReference>
<evidence type="ECO:0000313" key="11">
    <source>
        <dbReference type="EMBL" id="TPG46964.1"/>
    </source>
</evidence>
<dbReference type="Gene3D" id="2.30.30.60">
    <property type="match status" value="1"/>
</dbReference>
<dbReference type="InterPro" id="IPR049142">
    <property type="entry name" value="MS_channel_1st"/>
</dbReference>
<dbReference type="PANTHER" id="PTHR30566">
    <property type="entry name" value="YNAI-RELATED MECHANOSENSITIVE ION CHANNEL"/>
    <property type="match status" value="1"/>
</dbReference>
<evidence type="ECO:0000256" key="6">
    <source>
        <dbReference type="ARBA" id="ARBA00023136"/>
    </source>
</evidence>
<evidence type="ECO:0000256" key="3">
    <source>
        <dbReference type="ARBA" id="ARBA00022475"/>
    </source>
</evidence>
<evidence type="ECO:0000259" key="10">
    <source>
        <dbReference type="Pfam" id="PF21088"/>
    </source>
</evidence>
<evidence type="ECO:0000256" key="7">
    <source>
        <dbReference type="SAM" id="MobiDB-lite"/>
    </source>
</evidence>
<dbReference type="PANTHER" id="PTHR30566:SF25">
    <property type="entry name" value="INNER MEMBRANE PROTEIN"/>
    <property type="match status" value="1"/>
</dbReference>
<proteinExistence type="inferred from homology"/>
<accession>A0A502FC99</accession>
<feature type="domain" description="Mechanosensitive ion channel MscS" evidence="9">
    <location>
        <begin position="204"/>
        <end position="269"/>
    </location>
</feature>
<dbReference type="InterPro" id="IPR006685">
    <property type="entry name" value="MscS_channel_2nd"/>
</dbReference>
<reference evidence="11 12" key="1">
    <citation type="journal article" date="2019" name="Environ. Microbiol.">
        <title>Species interactions and distinct microbial communities in high Arctic permafrost affected cryosols are associated with the CH4 and CO2 gas fluxes.</title>
        <authorList>
            <person name="Altshuler I."/>
            <person name="Hamel J."/>
            <person name="Turney S."/>
            <person name="Magnuson E."/>
            <person name="Levesque R."/>
            <person name="Greer C."/>
            <person name="Whyte L.G."/>
        </authorList>
    </citation>
    <scope>NUCLEOTIDE SEQUENCE [LARGE SCALE GENOMIC DNA]</scope>
    <source>
        <strain evidence="11 12">E6.1</strain>
    </source>
</reference>
<evidence type="ECO:0000256" key="4">
    <source>
        <dbReference type="ARBA" id="ARBA00022692"/>
    </source>
</evidence>
<evidence type="ECO:0000256" key="1">
    <source>
        <dbReference type="ARBA" id="ARBA00004651"/>
    </source>
</evidence>
<dbReference type="SUPFAM" id="SSF82689">
    <property type="entry name" value="Mechanosensitive channel protein MscS (YggB), C-terminal domain"/>
    <property type="match status" value="1"/>
</dbReference>
<comment type="caution">
    <text evidence="11">The sequence shown here is derived from an EMBL/GenBank/DDBJ whole genome shotgun (WGS) entry which is preliminary data.</text>
</comment>
<dbReference type="Pfam" id="PF21088">
    <property type="entry name" value="MS_channel_1st"/>
    <property type="match status" value="1"/>
</dbReference>
<dbReference type="Proteomes" id="UP000319931">
    <property type="component" value="Unassembled WGS sequence"/>
</dbReference>
<feature type="compositionally biased region" description="Polar residues" evidence="7">
    <location>
        <begin position="401"/>
        <end position="410"/>
    </location>
</feature>
<comment type="subcellular location">
    <subcellularLocation>
        <location evidence="1">Cell membrane</location>
        <topology evidence="1">Multi-pass membrane protein</topology>
    </subcellularLocation>
</comment>
<evidence type="ECO:0000313" key="12">
    <source>
        <dbReference type="Proteomes" id="UP000319931"/>
    </source>
</evidence>
<sequence length="420" mass="45102">MTTKNTTAILPPIRVQDFDEQLRSLISTTYRWAATHWLQLIIAVALASALVVAMHFIRRLARKYCSHPSLSRRWGAIVARAVVATGNTFMVIAAVKLVSAANFAGTPQEVRATINFIWILTAGYQGAIWAREIIIGAIEYRTADEHYSGEAIGSAMGIIRILVGFAVFAIAAIVVLDNLGVNVTGLIAGLGVGGIAIGLAAQGIFADLFAALAIIFDRPFRRGDAISYDKSSGTVEAIGLKSTRIRGVTGEERIVANKQLLEKEIINNTQREYRRVVFTLGLVQWTPIETLEALPTMIKAVVEGKGMKFVRAGFTTFGASSYDFDVEFDSPSAAFQEFYDARHTVGLAIIRCLNEAGIGLAYPTQTSFTAAPDGEMVLPYAALDAPPVAEKAEPTPVPSHRQGTGATPSDSAVDGDSGHN</sequence>
<dbReference type="SUPFAM" id="SSF50182">
    <property type="entry name" value="Sm-like ribonucleoproteins"/>
    <property type="match status" value="1"/>
</dbReference>
<feature type="transmembrane region" description="Helical" evidence="8">
    <location>
        <begin position="187"/>
        <end position="216"/>
    </location>
</feature>
<dbReference type="InterPro" id="IPR011014">
    <property type="entry name" value="MscS_channel_TM-2"/>
</dbReference>
<dbReference type="Gene3D" id="3.30.70.100">
    <property type="match status" value="1"/>
</dbReference>
<dbReference type="EMBL" id="RCZC01000012">
    <property type="protein sequence ID" value="TPG46964.1"/>
    <property type="molecule type" value="Genomic_DNA"/>
</dbReference>
<dbReference type="GO" id="GO:0008381">
    <property type="term" value="F:mechanosensitive monoatomic ion channel activity"/>
    <property type="evidence" value="ECO:0007669"/>
    <property type="project" value="UniProtKB-ARBA"/>
</dbReference>
<feature type="domain" description="Mechanosensitive ion channel transmembrane helices 2/3" evidence="10">
    <location>
        <begin position="165"/>
        <end position="202"/>
    </location>
</feature>
<feature type="region of interest" description="Disordered" evidence="7">
    <location>
        <begin position="388"/>
        <end position="420"/>
    </location>
</feature>
<dbReference type="InterPro" id="IPR011066">
    <property type="entry name" value="MscS_channel_C_sf"/>
</dbReference>
<evidence type="ECO:0000256" key="5">
    <source>
        <dbReference type="ARBA" id="ARBA00022989"/>
    </source>
</evidence>
<keyword evidence="5 8" id="KW-1133">Transmembrane helix</keyword>
<dbReference type="Pfam" id="PF00924">
    <property type="entry name" value="MS_channel_2nd"/>
    <property type="match status" value="1"/>
</dbReference>
<feature type="transmembrane region" description="Helical" evidence="8">
    <location>
        <begin position="37"/>
        <end position="57"/>
    </location>
</feature>
<dbReference type="AlphaFoldDB" id="A0A502FC99"/>
<feature type="transmembrane region" description="Helical" evidence="8">
    <location>
        <begin position="151"/>
        <end position="175"/>
    </location>
</feature>
<dbReference type="InterPro" id="IPR023408">
    <property type="entry name" value="MscS_beta-dom_sf"/>
</dbReference>
<dbReference type="OrthoDB" id="9809206at2"/>
<dbReference type="RefSeq" id="WP_140852546.1">
    <property type="nucleotide sequence ID" value="NZ_RCZC01000012.1"/>
</dbReference>
<feature type="transmembrane region" description="Helical" evidence="8">
    <location>
        <begin position="110"/>
        <end position="130"/>
    </location>
</feature>
<dbReference type="SUPFAM" id="SSF82861">
    <property type="entry name" value="Mechanosensitive channel protein MscS (YggB), transmembrane region"/>
    <property type="match status" value="1"/>
</dbReference>
<feature type="transmembrane region" description="Helical" evidence="8">
    <location>
        <begin position="77"/>
        <end position="98"/>
    </location>
</feature>
<keyword evidence="12" id="KW-1185">Reference proteome</keyword>
<evidence type="ECO:0000256" key="2">
    <source>
        <dbReference type="ARBA" id="ARBA00008017"/>
    </source>
</evidence>
<evidence type="ECO:0000259" key="9">
    <source>
        <dbReference type="Pfam" id="PF00924"/>
    </source>
</evidence>
<evidence type="ECO:0000256" key="8">
    <source>
        <dbReference type="SAM" id="Phobius"/>
    </source>
</evidence>
<keyword evidence="6 8" id="KW-0472">Membrane</keyword>
<keyword evidence="4 8" id="KW-0812">Transmembrane</keyword>
<keyword evidence="3" id="KW-1003">Cell membrane</keyword>
<name>A0A502FC99_9SPHN</name>
<gene>
    <name evidence="11" type="ORF">EAH76_22625</name>
</gene>
<dbReference type="GO" id="GO:0005886">
    <property type="term" value="C:plasma membrane"/>
    <property type="evidence" value="ECO:0007669"/>
    <property type="project" value="UniProtKB-SubCell"/>
</dbReference>
<dbReference type="InterPro" id="IPR010920">
    <property type="entry name" value="LSM_dom_sf"/>
</dbReference>
<organism evidence="11 12">
    <name type="scientific">Sphingomonas glacialis</name>
    <dbReference type="NCBI Taxonomy" id="658225"/>
    <lineage>
        <taxon>Bacteria</taxon>
        <taxon>Pseudomonadati</taxon>
        <taxon>Pseudomonadota</taxon>
        <taxon>Alphaproteobacteria</taxon>
        <taxon>Sphingomonadales</taxon>
        <taxon>Sphingomonadaceae</taxon>
        <taxon>Sphingomonas</taxon>
    </lineage>
</organism>
<protein>
    <submittedName>
        <fullName evidence="11">Mechanosensitive ion channel family protein</fullName>
    </submittedName>
</protein>